<dbReference type="InterPro" id="IPR022051">
    <property type="entry name" value="DUF3611"/>
</dbReference>
<feature type="transmembrane region" description="Helical" evidence="1">
    <location>
        <begin position="60"/>
        <end position="81"/>
    </location>
</feature>
<dbReference type="PANTHER" id="PTHR34548">
    <property type="entry name" value="PROTEIN TIC 21, CHLOROPLASTIC"/>
    <property type="match status" value="1"/>
</dbReference>
<reference evidence="2 3" key="1">
    <citation type="submission" date="2014-02" db="EMBL/GenBank/DDBJ databases">
        <authorList>
            <person name="Genoscope - CEA"/>
        </authorList>
    </citation>
    <scope>NUCLEOTIDE SEQUENCE [LARGE SCALE GENOMIC DNA]</scope>
    <source>
        <strain evidence="2 3">PCC 8005</strain>
    </source>
</reference>
<gene>
    <name evidence="2" type="ORF">ARTHRO_60901</name>
</gene>
<feature type="transmembrane region" description="Helical" evidence="1">
    <location>
        <begin position="102"/>
        <end position="126"/>
    </location>
</feature>
<name>A0A9P1KLL4_9CYAN</name>
<keyword evidence="3" id="KW-1185">Reference proteome</keyword>
<evidence type="ECO:0008006" key="4">
    <source>
        <dbReference type="Google" id="ProtNLM"/>
    </source>
</evidence>
<accession>A0A9P1KLL4</accession>
<evidence type="ECO:0000313" key="3">
    <source>
        <dbReference type="Proteomes" id="UP000032946"/>
    </source>
</evidence>
<keyword evidence="1" id="KW-1133">Transmembrane helix</keyword>
<proteinExistence type="predicted"/>
<protein>
    <recommendedName>
        <fullName evidence="4">DUF3611 family protein</fullName>
    </recommendedName>
</protein>
<feature type="transmembrane region" description="Helical" evidence="1">
    <location>
        <begin position="172"/>
        <end position="194"/>
    </location>
</feature>
<dbReference type="RefSeq" id="WP_006622696.1">
    <property type="nucleotide sequence ID" value="NZ_FO818640.1"/>
</dbReference>
<evidence type="ECO:0000313" key="2">
    <source>
        <dbReference type="EMBL" id="CDM98300.1"/>
    </source>
</evidence>
<dbReference type="AlphaFoldDB" id="A0A9P1KLL4"/>
<evidence type="ECO:0000256" key="1">
    <source>
        <dbReference type="SAM" id="Phobius"/>
    </source>
</evidence>
<organism evidence="2 3">
    <name type="scientific">Limnospira indica PCC 8005</name>
    <dbReference type="NCBI Taxonomy" id="376219"/>
    <lineage>
        <taxon>Bacteria</taxon>
        <taxon>Bacillati</taxon>
        <taxon>Cyanobacteriota</taxon>
        <taxon>Cyanophyceae</taxon>
        <taxon>Oscillatoriophycideae</taxon>
        <taxon>Oscillatoriales</taxon>
        <taxon>Sirenicapillariaceae</taxon>
        <taxon>Limnospira</taxon>
    </lineage>
</organism>
<dbReference type="Pfam" id="PF12263">
    <property type="entry name" value="DUF3611"/>
    <property type="match status" value="1"/>
</dbReference>
<sequence length="211" mass="22954">MSEQVNFQSSPSHINQIALAFQKGGLIGLCLQVFFGVVPIFLLLFALFLSPARNRLGQSFVGLVLAYGCLLALGFTIYWCFHYTRIGDQLTDPDRRPSKASVTRSLWIGLGTNIAGMICAMVVAMWKVGALLFRMLSVPPGAATIYNPSEGATILSRSGPIIVPMDMITLQAALNAMAAEFVGIIVSLFLLYQITQSFSNREKRVTDLGGE</sequence>
<dbReference type="Proteomes" id="UP000032946">
    <property type="component" value="Chromosome"/>
</dbReference>
<keyword evidence="1" id="KW-0812">Transmembrane</keyword>
<dbReference type="EMBL" id="FO818640">
    <property type="protein sequence ID" value="CDM98300.1"/>
    <property type="molecule type" value="Genomic_DNA"/>
</dbReference>
<feature type="transmembrane region" description="Helical" evidence="1">
    <location>
        <begin position="26"/>
        <end position="48"/>
    </location>
</feature>
<dbReference type="PANTHER" id="PTHR34548:SF2">
    <property type="entry name" value="PROTEIN TIC 21, CHLOROPLASTIC"/>
    <property type="match status" value="1"/>
</dbReference>
<keyword evidence="1" id="KW-0472">Membrane</keyword>